<gene>
    <name evidence="2" type="ORF">Pfra01_002637100</name>
</gene>
<comment type="caution">
    <text evidence="2">The sequence shown here is derived from an EMBL/GenBank/DDBJ whole genome shotgun (WGS) entry which is preliminary data.</text>
</comment>
<feature type="compositionally biased region" description="Polar residues" evidence="1">
    <location>
        <begin position="26"/>
        <end position="46"/>
    </location>
</feature>
<reference evidence="2" key="1">
    <citation type="submission" date="2023-04" db="EMBL/GenBank/DDBJ databases">
        <title>Phytophthora fragariaefolia NBRC 109709.</title>
        <authorList>
            <person name="Ichikawa N."/>
            <person name="Sato H."/>
            <person name="Tonouchi N."/>
        </authorList>
    </citation>
    <scope>NUCLEOTIDE SEQUENCE</scope>
    <source>
        <strain evidence="2">NBRC 109709</strain>
    </source>
</reference>
<evidence type="ECO:0000256" key="1">
    <source>
        <dbReference type="SAM" id="MobiDB-lite"/>
    </source>
</evidence>
<dbReference type="Proteomes" id="UP001165121">
    <property type="component" value="Unassembled WGS sequence"/>
</dbReference>
<keyword evidence="3" id="KW-1185">Reference proteome</keyword>
<protein>
    <submittedName>
        <fullName evidence="2">Unnamed protein product</fullName>
    </submittedName>
</protein>
<dbReference type="AlphaFoldDB" id="A0A9W6YET7"/>
<sequence length="186" mass="20166">MNTIIEEIKALTHVEHRVFNQGLYANDNQTDNQANSTSSSPQADCHSSSDTRADLVYGVELFQPSAKSTAKATLNAKTDALFDEWLGLHIDWADVVKIQYTVVGAEVTWLRSNRCFGVLHVKESGVHPAYNTGPFAVSSRKDHIHGVAGAENAHSPSSLSWLWEQAGIVLVDGGSASYDLLVITAS</sequence>
<accession>A0A9W6YET7</accession>
<organism evidence="2 3">
    <name type="scientific">Phytophthora fragariaefolia</name>
    <dbReference type="NCBI Taxonomy" id="1490495"/>
    <lineage>
        <taxon>Eukaryota</taxon>
        <taxon>Sar</taxon>
        <taxon>Stramenopiles</taxon>
        <taxon>Oomycota</taxon>
        <taxon>Peronosporomycetes</taxon>
        <taxon>Peronosporales</taxon>
        <taxon>Peronosporaceae</taxon>
        <taxon>Phytophthora</taxon>
    </lineage>
</organism>
<name>A0A9W6YET7_9STRA</name>
<proteinExistence type="predicted"/>
<evidence type="ECO:0000313" key="2">
    <source>
        <dbReference type="EMBL" id="GMF60719.1"/>
    </source>
</evidence>
<feature type="region of interest" description="Disordered" evidence="1">
    <location>
        <begin position="26"/>
        <end position="49"/>
    </location>
</feature>
<evidence type="ECO:0000313" key="3">
    <source>
        <dbReference type="Proteomes" id="UP001165121"/>
    </source>
</evidence>
<dbReference type="EMBL" id="BSXT01005509">
    <property type="protein sequence ID" value="GMF60719.1"/>
    <property type="molecule type" value="Genomic_DNA"/>
</dbReference>